<dbReference type="OrthoDB" id="7881616at2759"/>
<sequence>MPEAGEKIVAVEEATRFMVDCMVSAGSSRSHAEQLADVLVAGDVRGHYSHGMNRLDMYVRDVQEGVCRKDGSPKVLKERAASVWVDGNNLLGPVVGNFCMDLATKKAKEAGVGWVVARGSNHFGIAGWYSMQAMKQGLLGMAFTNTSPIMYPTRSSKPALGTNPLTLAAKATRDVFVLDMATTTVAVGKIEIAARKSQSVPQTWGVASDGFVSSDPGKILAGGGLLPLGGTEVDGGYKGYGLAALVEIFCGILGGAHWGPHVRKWMSTAADADLVC</sequence>
<gene>
    <name evidence="3" type="ORF">GPUH_LOCUS561</name>
</gene>
<evidence type="ECO:0000313" key="5">
    <source>
        <dbReference type="WBParaSite" id="GPUH_0000056101-mRNA-1"/>
    </source>
</evidence>
<dbReference type="EMBL" id="UYRT01000522">
    <property type="protein sequence ID" value="VDK28308.1"/>
    <property type="molecule type" value="Genomic_DNA"/>
</dbReference>
<reference evidence="3 4" key="2">
    <citation type="submission" date="2018-11" db="EMBL/GenBank/DDBJ databases">
        <authorList>
            <consortium name="Pathogen Informatics"/>
        </authorList>
    </citation>
    <scope>NUCLEOTIDE SEQUENCE [LARGE SCALE GENOMIC DNA]</scope>
</reference>
<evidence type="ECO:0000256" key="2">
    <source>
        <dbReference type="ARBA" id="ARBA00023002"/>
    </source>
</evidence>
<dbReference type="Gene3D" id="3.30.1370.60">
    <property type="entry name" value="Hypothetical oxidoreductase yiak, domain 2"/>
    <property type="match status" value="1"/>
</dbReference>
<dbReference type="PANTHER" id="PTHR11091">
    <property type="entry name" value="OXIDOREDUCTASE-RELATED"/>
    <property type="match status" value="1"/>
</dbReference>
<dbReference type="PANTHER" id="PTHR11091:SF0">
    <property type="entry name" value="MALATE DEHYDROGENASE"/>
    <property type="match status" value="1"/>
</dbReference>
<dbReference type="InterPro" id="IPR003767">
    <property type="entry name" value="Malate/L-lactate_DH-like"/>
</dbReference>
<keyword evidence="4" id="KW-1185">Reference proteome</keyword>
<dbReference type="Proteomes" id="UP000271098">
    <property type="component" value="Unassembled WGS sequence"/>
</dbReference>
<dbReference type="Pfam" id="PF02615">
    <property type="entry name" value="Ldh_2"/>
    <property type="match status" value="1"/>
</dbReference>
<protein>
    <submittedName>
        <fullName evidence="5">Malate dehydrogenase</fullName>
    </submittedName>
</protein>
<dbReference type="InterPro" id="IPR043143">
    <property type="entry name" value="Mal/L-sulf/L-lact_DH-like_NADP"/>
</dbReference>
<dbReference type="GO" id="GO:0016491">
    <property type="term" value="F:oxidoreductase activity"/>
    <property type="evidence" value="ECO:0007669"/>
    <property type="project" value="UniProtKB-KW"/>
</dbReference>
<dbReference type="SUPFAM" id="SSF89733">
    <property type="entry name" value="L-sulfolactate dehydrogenase-like"/>
    <property type="match status" value="1"/>
</dbReference>
<organism evidence="5">
    <name type="scientific">Gongylonema pulchrum</name>
    <dbReference type="NCBI Taxonomy" id="637853"/>
    <lineage>
        <taxon>Eukaryota</taxon>
        <taxon>Metazoa</taxon>
        <taxon>Ecdysozoa</taxon>
        <taxon>Nematoda</taxon>
        <taxon>Chromadorea</taxon>
        <taxon>Rhabditida</taxon>
        <taxon>Spirurina</taxon>
        <taxon>Spiruromorpha</taxon>
        <taxon>Spiruroidea</taxon>
        <taxon>Gongylonematidae</taxon>
        <taxon>Gongylonema</taxon>
    </lineage>
</organism>
<accession>A0A183CVS0</accession>
<evidence type="ECO:0000256" key="1">
    <source>
        <dbReference type="ARBA" id="ARBA00006056"/>
    </source>
</evidence>
<proteinExistence type="inferred from homology"/>
<comment type="similarity">
    <text evidence="1">Belongs to the LDH2/MDH2 oxidoreductase family.</text>
</comment>
<dbReference type="WBParaSite" id="GPUH_0000056101-mRNA-1">
    <property type="protein sequence ID" value="GPUH_0000056101-mRNA-1"/>
    <property type="gene ID" value="GPUH_0000056101"/>
</dbReference>
<dbReference type="InterPro" id="IPR043144">
    <property type="entry name" value="Mal/L-sulf/L-lact_DH-like_ah"/>
</dbReference>
<dbReference type="Gene3D" id="1.10.1530.10">
    <property type="match status" value="1"/>
</dbReference>
<evidence type="ECO:0000313" key="4">
    <source>
        <dbReference type="Proteomes" id="UP000271098"/>
    </source>
</evidence>
<dbReference type="AlphaFoldDB" id="A0A183CVS0"/>
<keyword evidence="2" id="KW-0560">Oxidoreductase</keyword>
<name>A0A183CVS0_9BILA</name>
<evidence type="ECO:0000313" key="3">
    <source>
        <dbReference type="EMBL" id="VDK28308.1"/>
    </source>
</evidence>
<reference evidence="5" key="1">
    <citation type="submission" date="2016-06" db="UniProtKB">
        <authorList>
            <consortium name="WormBaseParasite"/>
        </authorList>
    </citation>
    <scope>IDENTIFICATION</scope>
</reference>
<dbReference type="InterPro" id="IPR036111">
    <property type="entry name" value="Mal/L-sulfo/L-lacto_DH-like_sf"/>
</dbReference>